<evidence type="ECO:0000256" key="6">
    <source>
        <dbReference type="ARBA" id="ARBA00011738"/>
    </source>
</evidence>
<accession>A0A5S9YBS7</accession>
<dbReference type="OrthoDB" id="4676at2759"/>
<dbReference type="SUPFAM" id="SSF53187">
    <property type="entry name" value="Zn-dependent exopeptidases"/>
    <property type="match status" value="1"/>
</dbReference>
<keyword evidence="9" id="KW-0479">Metal-binding</keyword>
<keyword evidence="12" id="KW-0256">Endoplasmic reticulum</keyword>
<dbReference type="SUPFAM" id="SSF55031">
    <property type="entry name" value="Bacterial exopeptidase dimerisation domain"/>
    <property type="match status" value="1"/>
</dbReference>
<evidence type="ECO:0000256" key="5">
    <source>
        <dbReference type="ARBA" id="ARBA00006153"/>
    </source>
</evidence>
<protein>
    <recommendedName>
        <fullName evidence="7">Ureidoglycolate hydrolase</fullName>
        <ecNumber evidence="16">3.5.1.116</ecNumber>
    </recommendedName>
</protein>
<comment type="subunit">
    <text evidence="6">Homodimer.</text>
</comment>
<evidence type="ECO:0000256" key="14">
    <source>
        <dbReference type="ARBA" id="ARBA00052200"/>
    </source>
</evidence>
<organism evidence="18 19">
    <name type="scientific">Arabidopsis thaliana</name>
    <name type="common">Mouse-ear cress</name>
    <dbReference type="NCBI Taxonomy" id="3702"/>
    <lineage>
        <taxon>Eukaryota</taxon>
        <taxon>Viridiplantae</taxon>
        <taxon>Streptophyta</taxon>
        <taxon>Embryophyta</taxon>
        <taxon>Tracheophyta</taxon>
        <taxon>Spermatophyta</taxon>
        <taxon>Magnoliopsida</taxon>
        <taxon>eudicotyledons</taxon>
        <taxon>Gunneridae</taxon>
        <taxon>Pentapetalae</taxon>
        <taxon>rosids</taxon>
        <taxon>malvids</taxon>
        <taxon>Brassicales</taxon>
        <taxon>Brassicaceae</taxon>
        <taxon>Camelineae</taxon>
        <taxon>Arabidopsis</taxon>
    </lineage>
</organism>
<dbReference type="Gene3D" id="3.30.70.360">
    <property type="match status" value="1"/>
</dbReference>
<dbReference type="FunFam" id="3.40.630.10:FF:000044">
    <property type="entry name" value="Allantoate amidohydrolase"/>
    <property type="match status" value="1"/>
</dbReference>
<dbReference type="InterPro" id="IPR010158">
    <property type="entry name" value="Amidase_Cbmase"/>
</dbReference>
<dbReference type="OMA" id="IWPHGRW"/>
<sequence>MESLKRFLCSIALLLISLLLPSSLAQQQQHESIRTMEDFSGYPIHEPGQFGSINLASSLSVDAPGLQNQIDELSSFSDAPSPSVTRVLYTDKDVSARRYVKNLMALAGLTVREDAVGNIFGKWDGLEPNLPAVATGSHIDAIPYSGKYDGVVGVLGAIEAINVLKRSGFKPKRSLEIILFTSEEPTRFGISCLGSRLLAGSKELAEALKTTVVDGQNVSFIEAARSAGYAEDKDDDLSSVFLKKGSYFAFLELHIEQGPILEDEGLDIGVVTAIAAPASLKVEFEGNGGHAGAVLMPYRNDAGLAAAELALAVEKHVLESESIDTVGTVGILELHPGAINSIPSKSHLEIDTRDIDEARRNTVIKKIQESANTIAKKRKVKLSEFKIVNQDPPALSDKLVIKKMAEAATELNLSHKMMISRAYHDSLFMARISPMGMIFIPCYKGYSHKPEEYSSPEDMANGVKVLSLTLAKLSLD</sequence>
<feature type="chain" id="PRO_5024889336" description="Ureidoglycolate hydrolase" evidence="17">
    <location>
        <begin position="26"/>
        <end position="476"/>
    </location>
</feature>
<feature type="signal peptide" evidence="17">
    <location>
        <begin position="1"/>
        <end position="25"/>
    </location>
</feature>
<dbReference type="GO" id="GO:0006145">
    <property type="term" value="P:purine nucleobase catabolic process"/>
    <property type="evidence" value="ECO:0007669"/>
    <property type="project" value="UniProtKB-ARBA"/>
</dbReference>
<dbReference type="EC" id="3.5.1.116" evidence="16"/>
<dbReference type="GO" id="GO:0016813">
    <property type="term" value="F:hydrolase activity, acting on carbon-nitrogen (but not peptide) bonds, in linear amidines"/>
    <property type="evidence" value="ECO:0007669"/>
    <property type="project" value="InterPro"/>
</dbReference>
<evidence type="ECO:0000313" key="18">
    <source>
        <dbReference type="EMBL" id="CAA0407289.1"/>
    </source>
</evidence>
<evidence type="ECO:0000256" key="17">
    <source>
        <dbReference type="SAM" id="SignalP"/>
    </source>
</evidence>
<dbReference type="SMR" id="A0A5S9YBS7"/>
<comment type="cofactor">
    <cofactor evidence="3">
        <name>Ni(2+)</name>
        <dbReference type="ChEBI" id="CHEBI:49786"/>
    </cofactor>
</comment>
<dbReference type="FunFam" id="3.30.70.360:FF:000012">
    <property type="entry name" value="Putative ureidoglycolate hydrolase"/>
    <property type="match status" value="1"/>
</dbReference>
<evidence type="ECO:0000256" key="3">
    <source>
        <dbReference type="ARBA" id="ARBA00001967"/>
    </source>
</evidence>
<evidence type="ECO:0000256" key="12">
    <source>
        <dbReference type="ARBA" id="ARBA00022824"/>
    </source>
</evidence>
<name>A0A5S9YBS7_ARATH</name>
<evidence type="ECO:0000256" key="16">
    <source>
        <dbReference type="ARBA" id="ARBA00066918"/>
    </source>
</evidence>
<dbReference type="InterPro" id="IPR002933">
    <property type="entry name" value="Peptidase_M20"/>
</dbReference>
<keyword evidence="10 17" id="KW-0732">Signal</keyword>
<dbReference type="ExpressionAtlas" id="A0A5S9YBS7">
    <property type="expression patterns" value="baseline and differential"/>
</dbReference>
<dbReference type="GO" id="GO:0000256">
    <property type="term" value="P:allantoin catabolic process"/>
    <property type="evidence" value="ECO:0007669"/>
    <property type="project" value="UniProtKB-ARBA"/>
</dbReference>
<evidence type="ECO:0000256" key="10">
    <source>
        <dbReference type="ARBA" id="ARBA00022729"/>
    </source>
</evidence>
<keyword evidence="8" id="KW-0659">Purine metabolism</keyword>
<evidence type="ECO:0000256" key="11">
    <source>
        <dbReference type="ARBA" id="ARBA00022801"/>
    </source>
</evidence>
<dbReference type="PANTHER" id="PTHR32494:SF19">
    <property type="entry name" value="ALLANTOATE DEIMINASE-RELATED"/>
    <property type="match status" value="1"/>
</dbReference>
<evidence type="ECO:0000256" key="13">
    <source>
        <dbReference type="ARBA" id="ARBA00023211"/>
    </source>
</evidence>
<evidence type="ECO:0000256" key="15">
    <source>
        <dbReference type="ARBA" id="ARBA00060655"/>
    </source>
</evidence>
<dbReference type="KEGG" id="ath:AT5G43600"/>
<gene>
    <name evidence="18" type="ORF">C24_LOCUS24388</name>
</gene>
<comment type="catalytic activity">
    <reaction evidence="14">
        <text>(S)-ureidoglycolate + H2O + 2 H(+) = glyoxylate + 2 NH4(+) + CO2</text>
        <dbReference type="Rhea" id="RHEA:19809"/>
        <dbReference type="ChEBI" id="CHEBI:15377"/>
        <dbReference type="ChEBI" id="CHEBI:15378"/>
        <dbReference type="ChEBI" id="CHEBI:16526"/>
        <dbReference type="ChEBI" id="CHEBI:28938"/>
        <dbReference type="ChEBI" id="CHEBI:36655"/>
        <dbReference type="ChEBI" id="CHEBI:57296"/>
        <dbReference type="EC" id="3.5.1.116"/>
    </reaction>
</comment>
<evidence type="ECO:0000256" key="1">
    <source>
        <dbReference type="ARBA" id="ARBA00001936"/>
    </source>
</evidence>
<reference evidence="18 19" key="1">
    <citation type="submission" date="2019-12" db="EMBL/GenBank/DDBJ databases">
        <authorList>
            <person name="Jiao W.-B."/>
            <person name="Schneeberger K."/>
        </authorList>
    </citation>
    <scope>NUCLEOTIDE SEQUENCE [LARGE SCALE GENOMIC DNA]</scope>
    <source>
        <strain evidence="19">cv. C24</strain>
    </source>
</reference>
<dbReference type="Proteomes" id="UP000434276">
    <property type="component" value="Unassembled WGS sequence"/>
</dbReference>
<proteinExistence type="inferred from homology"/>
<dbReference type="Pfam" id="PF01546">
    <property type="entry name" value="Peptidase_M20"/>
    <property type="match status" value="1"/>
</dbReference>
<dbReference type="GO" id="GO:0004848">
    <property type="term" value="F:ureidoglycolate hydrolase activity"/>
    <property type="evidence" value="ECO:0007669"/>
    <property type="project" value="UniProtKB-EC"/>
</dbReference>
<comment type="cofactor">
    <cofactor evidence="2">
        <name>Co(2+)</name>
        <dbReference type="ChEBI" id="CHEBI:48828"/>
    </cofactor>
</comment>
<evidence type="ECO:0000313" key="19">
    <source>
        <dbReference type="Proteomes" id="UP000434276"/>
    </source>
</evidence>
<evidence type="ECO:0000256" key="2">
    <source>
        <dbReference type="ARBA" id="ARBA00001941"/>
    </source>
</evidence>
<dbReference type="AlphaFoldDB" id="A0A5S9YBS7"/>
<keyword evidence="11" id="KW-0378">Hydrolase</keyword>
<dbReference type="CDD" id="cd03884">
    <property type="entry name" value="M20_bAS"/>
    <property type="match status" value="1"/>
</dbReference>
<comment type="similarity">
    <text evidence="5">Belongs to the peptidase M20 family.</text>
</comment>
<evidence type="ECO:0000256" key="4">
    <source>
        <dbReference type="ARBA" id="ARBA00004240"/>
    </source>
</evidence>
<keyword evidence="13" id="KW-0464">Manganese</keyword>
<comment type="pathway">
    <text evidence="15">Nitrogen metabolism; (S)-allantoin degradation; glyoxylate from (S)-ureidoglycolate: step 1/1.</text>
</comment>
<dbReference type="EMBL" id="CACSHJ010000096">
    <property type="protein sequence ID" value="CAA0407289.1"/>
    <property type="molecule type" value="Genomic_DNA"/>
</dbReference>
<dbReference type="GO" id="GO:0010136">
    <property type="term" value="P:ureide catabolic process"/>
    <property type="evidence" value="ECO:0007669"/>
    <property type="project" value="UniProtKB-ARBA"/>
</dbReference>
<comment type="cofactor">
    <cofactor evidence="1">
        <name>Mn(2+)</name>
        <dbReference type="ChEBI" id="CHEBI:29035"/>
    </cofactor>
</comment>
<evidence type="ECO:0000256" key="7">
    <source>
        <dbReference type="ARBA" id="ARBA00019265"/>
    </source>
</evidence>
<evidence type="ECO:0000256" key="9">
    <source>
        <dbReference type="ARBA" id="ARBA00022723"/>
    </source>
</evidence>
<dbReference type="GO" id="GO:0005783">
    <property type="term" value="C:endoplasmic reticulum"/>
    <property type="evidence" value="ECO:0007669"/>
    <property type="project" value="UniProtKB-SubCell"/>
</dbReference>
<dbReference type="InterPro" id="IPR036264">
    <property type="entry name" value="Bact_exopeptidase_dim_dom"/>
</dbReference>
<comment type="subcellular location">
    <subcellularLocation>
        <location evidence="4">Endoplasmic reticulum</location>
    </subcellularLocation>
</comment>
<dbReference type="GO" id="GO:0046872">
    <property type="term" value="F:metal ion binding"/>
    <property type="evidence" value="ECO:0007669"/>
    <property type="project" value="UniProtKB-KW"/>
</dbReference>
<evidence type="ECO:0000256" key="8">
    <source>
        <dbReference type="ARBA" id="ARBA00022631"/>
    </source>
</evidence>
<dbReference type="Gene3D" id="3.40.630.10">
    <property type="entry name" value="Zn peptidases"/>
    <property type="match status" value="1"/>
</dbReference>
<dbReference type="NCBIfam" id="TIGR01879">
    <property type="entry name" value="hydantase"/>
    <property type="match status" value="1"/>
</dbReference>
<dbReference type="PANTHER" id="PTHR32494">
    <property type="entry name" value="ALLANTOATE DEIMINASE-RELATED"/>
    <property type="match status" value="1"/>
</dbReference>